<evidence type="ECO:0008006" key="3">
    <source>
        <dbReference type="Google" id="ProtNLM"/>
    </source>
</evidence>
<comment type="caution">
    <text evidence="1">The sequence shown here is derived from an EMBL/GenBank/DDBJ whole genome shotgun (WGS) entry which is preliminary data.</text>
</comment>
<sequence>MRKQLKIAIDKLKSSQYTFVIESFKKTRGVSLIMKSFKEANFNIVVIIVT</sequence>
<reference evidence="1 2" key="1">
    <citation type="submission" date="2010-04" db="EMBL/GenBank/DDBJ databases">
        <authorList>
            <person name="Muzny D."/>
            <person name="Qin X."/>
            <person name="Deng J."/>
            <person name="Jiang H."/>
            <person name="Liu Y."/>
            <person name="Qu J."/>
            <person name="Song X.-Z."/>
            <person name="Zhang L."/>
            <person name="Thornton R."/>
            <person name="Coyle M."/>
            <person name="Francisco L."/>
            <person name="Jackson L."/>
            <person name="Javaid M."/>
            <person name="Korchina V."/>
            <person name="Kovar C."/>
            <person name="Mata R."/>
            <person name="Mathew T."/>
            <person name="Ngo R."/>
            <person name="Nguyen L."/>
            <person name="Nguyen N."/>
            <person name="Okwuonu G."/>
            <person name="Ongeri F."/>
            <person name="Pham C."/>
            <person name="Simmons D."/>
            <person name="Wilczek-Boney K."/>
            <person name="Hale W."/>
            <person name="Jakkamsetti A."/>
            <person name="Pham P."/>
            <person name="Ruth R."/>
            <person name="San Lucas F."/>
            <person name="Warren J."/>
            <person name="Zhang J."/>
            <person name="Zhao Z."/>
            <person name="Zhou C."/>
            <person name="Zhu D."/>
            <person name="Lee S."/>
            <person name="Bess C."/>
            <person name="Blankenburg K."/>
            <person name="Forbes L."/>
            <person name="Fu Q."/>
            <person name="Gubbala S."/>
            <person name="Hirani K."/>
            <person name="Jayaseelan J.C."/>
            <person name="Lara F."/>
            <person name="Munidasa M."/>
            <person name="Palculict T."/>
            <person name="Patil S."/>
            <person name="Pu L.-L."/>
            <person name="Saada N."/>
            <person name="Tang L."/>
            <person name="Weissenberger G."/>
            <person name="Zhu Y."/>
            <person name="Hemphill L."/>
            <person name="Shang Y."/>
            <person name="Youmans B."/>
            <person name="Ayvaz T."/>
            <person name="Ross M."/>
            <person name="Santibanez J."/>
            <person name="Aqrawi P."/>
            <person name="Gross S."/>
            <person name="Joshi V."/>
            <person name="Fowler G."/>
            <person name="Nazareth L."/>
            <person name="Reid J."/>
            <person name="Worley K."/>
            <person name="Petrosino J."/>
            <person name="Highlander S."/>
            <person name="Gibbs R."/>
            <person name="Gibbs R."/>
        </authorList>
    </citation>
    <scope>NUCLEOTIDE SEQUENCE [LARGE SCALE GENOMIC DNA]</scope>
    <source>
        <strain evidence="1 2">ATCC 11563</strain>
    </source>
</reference>
<evidence type="ECO:0000313" key="1">
    <source>
        <dbReference type="EMBL" id="EFG50000.1"/>
    </source>
</evidence>
<keyword evidence="2" id="KW-1185">Reference proteome</keyword>
<dbReference type="Proteomes" id="UP000003764">
    <property type="component" value="Unassembled WGS sequence"/>
</dbReference>
<dbReference type="EMBL" id="ADNT01000052">
    <property type="protein sequence ID" value="EFG50000.1"/>
    <property type="molecule type" value="Genomic_DNA"/>
</dbReference>
<protein>
    <recommendedName>
        <fullName evidence="3">Resolvase/invertase-type recombinase catalytic domain-containing protein</fullName>
    </recommendedName>
</protein>
<proteinExistence type="predicted"/>
<accession>A0ABN0A9R5</accession>
<organism evidence="1 2">
    <name type="scientific">Aerococcus viridans (strain ATCC 11563 / DSM 20340 / CCUG 4311 / JCM 20461 / NBRC 12219 / NCTC 8251 / M1)</name>
    <dbReference type="NCBI Taxonomy" id="655812"/>
    <lineage>
        <taxon>Bacteria</taxon>
        <taxon>Bacillati</taxon>
        <taxon>Bacillota</taxon>
        <taxon>Bacilli</taxon>
        <taxon>Lactobacillales</taxon>
        <taxon>Aerococcaceae</taxon>
        <taxon>Aerococcus</taxon>
    </lineage>
</organism>
<evidence type="ECO:0000313" key="2">
    <source>
        <dbReference type="Proteomes" id="UP000003764"/>
    </source>
</evidence>
<gene>
    <name evidence="1" type="ORF">HMPREF0061_0673</name>
</gene>
<name>A0ABN0A9R5_AERVM</name>